<proteinExistence type="predicted"/>
<feature type="non-terminal residue" evidence="2">
    <location>
        <position position="1"/>
    </location>
</feature>
<name>A0A0F8Y379_9ZZZZ</name>
<gene>
    <name evidence="2" type="ORF">LCGC14_3142830</name>
</gene>
<organism evidence="2">
    <name type="scientific">marine sediment metagenome</name>
    <dbReference type="NCBI Taxonomy" id="412755"/>
    <lineage>
        <taxon>unclassified sequences</taxon>
        <taxon>metagenomes</taxon>
        <taxon>ecological metagenomes</taxon>
    </lineage>
</organism>
<dbReference type="AlphaFoldDB" id="A0A0F8Y379"/>
<keyword evidence="1" id="KW-1133">Transmembrane helix</keyword>
<evidence type="ECO:0000313" key="2">
    <source>
        <dbReference type="EMBL" id="KKK48664.1"/>
    </source>
</evidence>
<accession>A0A0F8Y379</accession>
<evidence type="ECO:0000256" key="1">
    <source>
        <dbReference type="SAM" id="Phobius"/>
    </source>
</evidence>
<feature type="transmembrane region" description="Helical" evidence="1">
    <location>
        <begin position="6"/>
        <end position="25"/>
    </location>
</feature>
<keyword evidence="1" id="KW-0472">Membrane</keyword>
<sequence length="39" mass="4509">PYHGFIELNFLLILPHFWGGLLLFLGARQLLKEIKGQES</sequence>
<protein>
    <submittedName>
        <fullName evidence="2">Uncharacterized protein</fullName>
    </submittedName>
</protein>
<dbReference type="EMBL" id="LAZR01068953">
    <property type="protein sequence ID" value="KKK48664.1"/>
    <property type="molecule type" value="Genomic_DNA"/>
</dbReference>
<reference evidence="2" key="1">
    <citation type="journal article" date="2015" name="Nature">
        <title>Complex archaea that bridge the gap between prokaryotes and eukaryotes.</title>
        <authorList>
            <person name="Spang A."/>
            <person name="Saw J.H."/>
            <person name="Jorgensen S.L."/>
            <person name="Zaremba-Niedzwiedzka K."/>
            <person name="Martijn J."/>
            <person name="Lind A.E."/>
            <person name="van Eijk R."/>
            <person name="Schleper C."/>
            <person name="Guy L."/>
            <person name="Ettema T.J."/>
        </authorList>
    </citation>
    <scope>NUCLEOTIDE SEQUENCE</scope>
</reference>
<comment type="caution">
    <text evidence="2">The sequence shown here is derived from an EMBL/GenBank/DDBJ whole genome shotgun (WGS) entry which is preliminary data.</text>
</comment>
<keyword evidence="1" id="KW-0812">Transmembrane</keyword>